<evidence type="ECO:0008006" key="3">
    <source>
        <dbReference type="Google" id="ProtNLM"/>
    </source>
</evidence>
<accession>A0ABQ3MS56</accession>
<comment type="caution">
    <text evidence="1">The sequence shown here is derived from an EMBL/GenBank/DDBJ whole genome shotgun (WGS) entry which is preliminary data.</text>
</comment>
<proteinExistence type="predicted"/>
<dbReference type="Proteomes" id="UP000605568">
    <property type="component" value="Unassembled WGS sequence"/>
</dbReference>
<dbReference type="Pfam" id="PF19760">
    <property type="entry name" value="DUF6247"/>
    <property type="match status" value="1"/>
</dbReference>
<reference evidence="2" key="1">
    <citation type="journal article" date="2019" name="Int. J. Syst. Evol. Microbiol.">
        <title>The Global Catalogue of Microorganisms (GCM) 10K type strain sequencing project: providing services to taxonomists for standard genome sequencing and annotation.</title>
        <authorList>
            <consortium name="The Broad Institute Genomics Platform"/>
            <consortium name="The Broad Institute Genome Sequencing Center for Infectious Disease"/>
            <person name="Wu L."/>
            <person name="Ma J."/>
        </authorList>
    </citation>
    <scope>NUCLEOTIDE SEQUENCE [LARGE SCALE GENOMIC DNA]</scope>
    <source>
        <strain evidence="2">CGMCC 4.7367</strain>
    </source>
</reference>
<dbReference type="EMBL" id="BNAR01000014">
    <property type="protein sequence ID" value="GHH55143.1"/>
    <property type="molecule type" value="Genomic_DNA"/>
</dbReference>
<name>A0ABQ3MS56_9PSEU</name>
<gene>
    <name evidence="1" type="ORF">GCM10017774_71250</name>
</gene>
<organism evidence="1 2">
    <name type="scientific">Lentzea cavernae</name>
    <dbReference type="NCBI Taxonomy" id="2020703"/>
    <lineage>
        <taxon>Bacteria</taxon>
        <taxon>Bacillati</taxon>
        <taxon>Actinomycetota</taxon>
        <taxon>Actinomycetes</taxon>
        <taxon>Pseudonocardiales</taxon>
        <taxon>Pseudonocardiaceae</taxon>
        <taxon>Lentzea</taxon>
    </lineage>
</organism>
<protein>
    <recommendedName>
        <fullName evidence="3">Prevent-host-death family protein</fullName>
    </recommendedName>
</protein>
<sequence length="202" mass="22133">MDHAIAAAATVKTTQTISKRTQSVVRTMIAITPDRAVASNAEQVQNSWVSITSEVQWSELARDPKSVAAIADQHEVRVKRRDGADLMLVRADHHAYRHSGAVTAARAMRSLFRHAGPDAVADALLDEFPWISVLPKSDRAEFVQEFVQAIAVSAELGQWSVLAQVVHEWANTAIVHADPELHRTLSEPTTGDFGPVPNPMEM</sequence>
<dbReference type="InterPro" id="IPR046214">
    <property type="entry name" value="DUF6247"/>
</dbReference>
<dbReference type="RefSeq" id="WP_191303842.1">
    <property type="nucleotide sequence ID" value="NZ_BNAR01000014.1"/>
</dbReference>
<evidence type="ECO:0000313" key="1">
    <source>
        <dbReference type="EMBL" id="GHH55143.1"/>
    </source>
</evidence>
<evidence type="ECO:0000313" key="2">
    <source>
        <dbReference type="Proteomes" id="UP000605568"/>
    </source>
</evidence>
<keyword evidence="2" id="KW-1185">Reference proteome</keyword>